<reference evidence="2" key="1">
    <citation type="submission" date="2017-09" db="EMBL/GenBank/DDBJ databases">
        <title>Depth-based differentiation of microbial function through sediment-hosted aquifers and enrichment of novel symbionts in the deep terrestrial subsurface.</title>
        <authorList>
            <person name="Probst A.J."/>
            <person name="Ladd B."/>
            <person name="Jarett J.K."/>
            <person name="Geller-Mcgrath D.E."/>
            <person name="Sieber C.M.K."/>
            <person name="Emerson J.B."/>
            <person name="Anantharaman K."/>
            <person name="Thomas B.C."/>
            <person name="Malmstrom R."/>
            <person name="Stieglmeier M."/>
            <person name="Klingl A."/>
            <person name="Woyke T."/>
            <person name="Ryan C.M."/>
            <person name="Banfield J.F."/>
        </authorList>
    </citation>
    <scope>NUCLEOTIDE SEQUENCE [LARGE SCALE GENOMIC DNA]</scope>
</reference>
<dbReference type="EMBL" id="PEUV01000004">
    <property type="protein sequence ID" value="PIV12871.1"/>
    <property type="molecule type" value="Genomic_DNA"/>
</dbReference>
<proteinExistence type="predicted"/>
<evidence type="ECO:0000313" key="1">
    <source>
        <dbReference type="EMBL" id="PIV12871.1"/>
    </source>
</evidence>
<dbReference type="AlphaFoldDB" id="A0A2M7BYX3"/>
<accession>A0A2M7BYX3</accession>
<organism evidence="1 2">
    <name type="scientific">Candidatus Nealsonbacteria bacterium CG03_land_8_20_14_0_80_36_12</name>
    <dbReference type="NCBI Taxonomy" id="1974701"/>
    <lineage>
        <taxon>Bacteria</taxon>
        <taxon>Candidatus Nealsoniibacteriota</taxon>
    </lineage>
</organism>
<dbReference type="Gene3D" id="3.90.550.10">
    <property type="entry name" value="Spore Coat Polysaccharide Biosynthesis Protein SpsA, Chain A"/>
    <property type="match status" value="1"/>
</dbReference>
<evidence type="ECO:0000313" key="2">
    <source>
        <dbReference type="Proteomes" id="UP000230324"/>
    </source>
</evidence>
<sequence length="253" mass="28513">MVRGIIFAGGYGNRLKSSISQYEPDPELREIREWATDYDNPKCLLTVNGRPLLEYSVDVLPTGLDKITVSTLSSQESKVRGVLPRLKRSDIELRVFDQNRYLDLKDMLSTYRDDLMVMHSDTITSAEASKLLLDRFLHGGYDIVTFVYREFIKNGLVNVDGNAVRNISDKVRYVGLAPVIFGFTPATIRGIDSLFSRTTEDVGIQGETSIIREIIREGGVVGYELMPENAFNIDTIEVFLSALHFMQMAGDTR</sequence>
<dbReference type="InterPro" id="IPR029044">
    <property type="entry name" value="Nucleotide-diphossugar_trans"/>
</dbReference>
<dbReference type="SUPFAM" id="SSF53448">
    <property type="entry name" value="Nucleotide-diphospho-sugar transferases"/>
    <property type="match status" value="1"/>
</dbReference>
<comment type="caution">
    <text evidence="1">The sequence shown here is derived from an EMBL/GenBank/DDBJ whole genome shotgun (WGS) entry which is preliminary data.</text>
</comment>
<name>A0A2M7BYX3_9BACT</name>
<dbReference type="Proteomes" id="UP000230324">
    <property type="component" value="Unassembled WGS sequence"/>
</dbReference>
<gene>
    <name evidence="1" type="ORF">COS47_00205</name>
</gene>
<protein>
    <submittedName>
        <fullName evidence="1">Uncharacterized protein</fullName>
    </submittedName>
</protein>